<keyword evidence="1" id="KW-0560">Oxidoreductase</keyword>
<feature type="binding site" evidence="2">
    <location>
        <position position="60"/>
    </location>
    <ligand>
        <name>Ni(2+)</name>
        <dbReference type="ChEBI" id="CHEBI:49786"/>
    </ligand>
</feature>
<keyword evidence="2" id="KW-0479">Metal-binding</keyword>
<evidence type="ECO:0000256" key="1">
    <source>
        <dbReference type="ARBA" id="ARBA00023002"/>
    </source>
</evidence>
<keyword evidence="2" id="KW-0533">Nickel</keyword>
<dbReference type="GO" id="GO:0008901">
    <property type="term" value="F:ferredoxin hydrogenase activity"/>
    <property type="evidence" value="ECO:0007669"/>
    <property type="project" value="InterPro"/>
</dbReference>
<dbReference type="InterPro" id="IPR018194">
    <property type="entry name" value="Ni-dep_hyd_lsu_Ni_BS"/>
</dbReference>
<comment type="caution">
    <text evidence="3">The sequence shown here is derived from an EMBL/GenBank/DDBJ whole genome shotgun (WGS) entry which is preliminary data.</text>
</comment>
<evidence type="ECO:0000256" key="2">
    <source>
        <dbReference type="PIRSR" id="PIRSR601501-1"/>
    </source>
</evidence>
<dbReference type="SUPFAM" id="SSF56762">
    <property type="entry name" value="HydB/Nqo4-like"/>
    <property type="match status" value="1"/>
</dbReference>
<comment type="cofactor">
    <cofactor evidence="2">
        <name>Ni(2+)</name>
        <dbReference type="ChEBI" id="CHEBI:49786"/>
    </cofactor>
</comment>
<dbReference type="PANTHER" id="PTHR43600">
    <property type="entry name" value="COENZYME F420 HYDROGENASE, SUBUNIT ALPHA"/>
    <property type="match status" value="1"/>
</dbReference>
<dbReference type="EMBL" id="DSFP01000022">
    <property type="protein sequence ID" value="HEW45284.1"/>
    <property type="molecule type" value="Genomic_DNA"/>
</dbReference>
<feature type="binding site" evidence="2">
    <location>
        <position position="414"/>
    </location>
    <ligand>
        <name>Mg(2+)</name>
        <dbReference type="ChEBI" id="CHEBI:18420"/>
    </ligand>
</feature>
<dbReference type="Pfam" id="PF00374">
    <property type="entry name" value="NiFeSe_Hases"/>
    <property type="match status" value="2"/>
</dbReference>
<comment type="cofactor">
    <cofactor evidence="2">
        <name>Fe cation</name>
        <dbReference type="ChEBI" id="CHEBI:24875"/>
    </cofactor>
</comment>
<proteinExistence type="predicted"/>
<sequence length="423" mass="48090">MRLRLSALTRVEGEGALEVYLEDGKPKALRLSIHEPPRFIEGILKGKPYHLIPDITARICGICPVAYQISGVQAIEDAFGVEVPEEIEKIRRLMYFGEWIQSHALHVFFLHLPDFYGVPSLVEMSKVDKEIVMAGMEIKRAGSLIIQSLGGRTSHPVSVVAGGFSHLPEDLSHLIEPIGLALEKSLWVMERLKGLKFPDFELKDIVFVSLWEEEYPILKGDIYLEGQRIRPSSFKEIFEEFEVPYSTAKHAKLRDGRVYLVGPLARFNNAFEKLSSLAKEMALKLGLIPPLKNPYKSLLVRMLEIIHSLERSLDIVKGYKRPEKSLVEFRPKRSEGFGVSEAPRGVLWHSYAFDEEGRILKADIVPPTAQNLPAMELSLWEHIKGLESMREEDLQDIAEPMIRNFDPCISCATHFLRVRVVNR</sequence>
<reference evidence="3" key="1">
    <citation type="journal article" date="2020" name="mSystems">
        <title>Genome- and Community-Level Interaction Insights into Carbon Utilization and Element Cycling Functions of Hydrothermarchaeota in Hydrothermal Sediment.</title>
        <authorList>
            <person name="Zhou Z."/>
            <person name="Liu Y."/>
            <person name="Xu W."/>
            <person name="Pan J."/>
            <person name="Luo Z.H."/>
            <person name="Li M."/>
        </authorList>
    </citation>
    <scope>NUCLEOTIDE SEQUENCE [LARGE SCALE GENOMIC DNA]</scope>
    <source>
        <strain evidence="3">SpSt-132</strain>
    </source>
</reference>
<dbReference type="GO" id="GO:0016151">
    <property type="term" value="F:nickel cation binding"/>
    <property type="evidence" value="ECO:0007669"/>
    <property type="project" value="InterPro"/>
</dbReference>
<dbReference type="InterPro" id="IPR001501">
    <property type="entry name" value="Ni-dep_hyd_lsu"/>
</dbReference>
<gene>
    <name evidence="3" type="ORF">ENO47_01230</name>
</gene>
<dbReference type="PROSITE" id="PS00508">
    <property type="entry name" value="NI_HGENASE_L_2"/>
    <property type="match status" value="1"/>
</dbReference>
<keyword evidence="2" id="KW-0408">Iron</keyword>
<organism evidence="3">
    <name type="scientific">Hydrogenobacter sp</name>
    <dbReference type="NCBI Taxonomy" id="2152829"/>
    <lineage>
        <taxon>Bacteria</taxon>
        <taxon>Pseudomonadati</taxon>
        <taxon>Aquificota</taxon>
        <taxon>Aquificia</taxon>
        <taxon>Aquificales</taxon>
        <taxon>Aquificaceae</taxon>
        <taxon>Hydrogenobacter</taxon>
    </lineage>
</organism>
<feature type="binding site" evidence="2">
    <location>
        <position position="408"/>
    </location>
    <ligand>
        <name>Ni(2+)</name>
        <dbReference type="ChEBI" id="CHEBI:49786"/>
    </ligand>
</feature>
<dbReference type="AlphaFoldDB" id="A0A7C2Z514"/>
<feature type="binding site" evidence="2">
    <location>
        <position position="411"/>
    </location>
    <ligand>
        <name>Fe cation</name>
        <dbReference type="ChEBI" id="CHEBI:24875"/>
    </ligand>
</feature>
<feature type="binding site" evidence="2">
    <location>
        <position position="364"/>
    </location>
    <ligand>
        <name>Mg(2+)</name>
        <dbReference type="ChEBI" id="CHEBI:18420"/>
    </ligand>
</feature>
<feature type="binding site" evidence="2">
    <location>
        <position position="41"/>
    </location>
    <ligand>
        <name>Mg(2+)</name>
        <dbReference type="ChEBI" id="CHEBI:18420"/>
    </ligand>
</feature>
<protein>
    <submittedName>
        <fullName evidence="3">Ni/Fe hydrogenase subunit alpha</fullName>
    </submittedName>
</protein>
<keyword evidence="2" id="KW-0460">Magnesium</keyword>
<evidence type="ECO:0000313" key="3">
    <source>
        <dbReference type="EMBL" id="HEW45284.1"/>
    </source>
</evidence>
<dbReference type="PANTHER" id="PTHR43600:SF4">
    <property type="entry name" value="CYTOSOLIC NIFE-HYDROGENASE, ALPHA SUBUNIT"/>
    <property type="match status" value="1"/>
</dbReference>
<dbReference type="InterPro" id="IPR029014">
    <property type="entry name" value="NiFe-Hase_large"/>
</dbReference>
<accession>A0A7C2Z514</accession>
<dbReference type="Gene3D" id="1.10.645.10">
    <property type="entry name" value="Cytochrome-c3 Hydrogenase, chain B"/>
    <property type="match status" value="1"/>
</dbReference>
<name>A0A7C2Z514_9AQUI</name>
<feature type="binding site" evidence="2">
    <location>
        <position position="63"/>
    </location>
    <ligand>
        <name>Ni(2+)</name>
        <dbReference type="ChEBI" id="CHEBI:49786"/>
    </ligand>
</feature>
<feature type="binding site" evidence="2">
    <location>
        <position position="63"/>
    </location>
    <ligand>
        <name>Fe cation</name>
        <dbReference type="ChEBI" id="CHEBI:24875"/>
    </ligand>
</feature>